<dbReference type="InterPro" id="IPR043128">
    <property type="entry name" value="Rev_trsase/Diguanyl_cyclase"/>
</dbReference>
<dbReference type="GO" id="GO:1902201">
    <property type="term" value="P:negative regulation of bacterial-type flagellum-dependent cell motility"/>
    <property type="evidence" value="ECO:0007669"/>
    <property type="project" value="TreeGrafter"/>
</dbReference>
<dbReference type="SUPFAM" id="SSF55073">
    <property type="entry name" value="Nucleotide cyclase"/>
    <property type="match status" value="1"/>
</dbReference>
<reference evidence="8 9" key="1">
    <citation type="submission" date="2014-02" db="EMBL/GenBank/DDBJ databases">
        <title>Vibrio fortis Dalian14 Genome Sequencing.</title>
        <authorList>
            <person name="Wang Y."/>
            <person name="Song L."/>
            <person name="Liu G."/>
            <person name="Ding J."/>
        </authorList>
    </citation>
    <scope>NUCLEOTIDE SEQUENCE [LARGE SCALE GENOMIC DNA]</scope>
    <source>
        <strain evidence="8 9">Dalian14</strain>
    </source>
</reference>
<dbReference type="Gene3D" id="3.30.70.270">
    <property type="match status" value="1"/>
</dbReference>
<dbReference type="EMBL" id="JFFR01000028">
    <property type="protein sequence ID" value="KDN26865.1"/>
    <property type="molecule type" value="Genomic_DNA"/>
</dbReference>
<evidence type="ECO:0000256" key="5">
    <source>
        <dbReference type="SAM" id="Phobius"/>
    </source>
</evidence>
<dbReference type="SUPFAM" id="SSF55785">
    <property type="entry name" value="PYP-like sensor domain (PAS domain)"/>
    <property type="match status" value="1"/>
</dbReference>
<evidence type="ECO:0000256" key="2">
    <source>
        <dbReference type="ARBA" id="ARBA00012528"/>
    </source>
</evidence>
<feature type="transmembrane region" description="Helical" evidence="5">
    <location>
        <begin position="12"/>
        <end position="33"/>
    </location>
</feature>
<name>A0A066UIG3_9VIBR</name>
<evidence type="ECO:0000313" key="9">
    <source>
        <dbReference type="Proteomes" id="UP000027219"/>
    </source>
</evidence>
<dbReference type="Pfam" id="PF00990">
    <property type="entry name" value="GGDEF"/>
    <property type="match status" value="1"/>
</dbReference>
<dbReference type="AlphaFoldDB" id="A0A066UIG3"/>
<evidence type="ECO:0000256" key="3">
    <source>
        <dbReference type="ARBA" id="ARBA00034247"/>
    </source>
</evidence>
<sequence>MEPLMTWLWDNAICYGSFIVTLLLFTLFGWYLYSRYQAHIEHLLLATPAPLCMVDVKSGEIVHANRQAMQLLGIRQMGTHFRYPTNDCQTAFSENLSNHQSSHSFEQCLMWALSEFESRKVNMLGRKMIFRGKRVWMLYATPHKHSSEEQSQELRELNVARTALDSLSELIYVKDQKGDLVASNRSFKKFWHGRLEEGTLSVSSGALKGRVSQRSWTTDQEGKSCLLETYQSVLIDGNGERIGTLSISHDVTDWHDMQQQLRDEMEKRKDTEVALAQRDTILQNILEASPDSIGIFNENMVYQACNKPFVAALGISEVSDLVGKRLQDVVPNSMYLRLSDSDHQVLHQGKSLRYIDKVVSSDGEQTWYDVVKSPFKDPASSTSGVLIMARDISERYLAEQKLEEANLELERLSFLDSLTQVSNRRRFDEQLSTLWHFHVRERQPLTIMLCDIDYFKGYNDFYGHQQGDDALIQVSKAFKRVLNRSSDCVARYGGEEFAFILPNTATEGAQLVAQRIHDEIQSLGIVHEKSLVSEWVTVSIGVVSYIPTLDDEMESAVALADSALYQAKADGRNQTSVHPSSTGRLHTLGL</sequence>
<dbReference type="Gene3D" id="3.30.450.20">
    <property type="entry name" value="PAS domain"/>
    <property type="match status" value="1"/>
</dbReference>
<organism evidence="8 9">
    <name type="scientific">Vibrio fortis</name>
    <dbReference type="NCBI Taxonomy" id="212667"/>
    <lineage>
        <taxon>Bacteria</taxon>
        <taxon>Pseudomonadati</taxon>
        <taxon>Pseudomonadota</taxon>
        <taxon>Gammaproteobacteria</taxon>
        <taxon>Vibrionales</taxon>
        <taxon>Vibrionaceae</taxon>
        <taxon>Vibrio</taxon>
    </lineage>
</organism>
<dbReference type="NCBIfam" id="TIGR00229">
    <property type="entry name" value="sensory_box"/>
    <property type="match status" value="1"/>
</dbReference>
<dbReference type="CDD" id="cd00130">
    <property type="entry name" value="PAS"/>
    <property type="match status" value="1"/>
</dbReference>
<comment type="cofactor">
    <cofactor evidence="1">
        <name>Mg(2+)</name>
        <dbReference type="ChEBI" id="CHEBI:18420"/>
    </cofactor>
</comment>
<dbReference type="InterPro" id="IPR000700">
    <property type="entry name" value="PAS-assoc_C"/>
</dbReference>
<gene>
    <name evidence="8" type="ORF">VFDL14_09365</name>
</gene>
<dbReference type="OrthoDB" id="9812260at2"/>
<dbReference type="InterPro" id="IPR013656">
    <property type="entry name" value="PAS_4"/>
</dbReference>
<feature type="domain" description="GGDEF" evidence="7">
    <location>
        <begin position="443"/>
        <end position="580"/>
    </location>
</feature>
<dbReference type="CDD" id="cd01949">
    <property type="entry name" value="GGDEF"/>
    <property type="match status" value="1"/>
</dbReference>
<dbReference type="Pfam" id="PF13188">
    <property type="entry name" value="PAS_8"/>
    <property type="match status" value="1"/>
</dbReference>
<dbReference type="InterPro" id="IPR050469">
    <property type="entry name" value="Diguanylate_Cyclase"/>
</dbReference>
<keyword evidence="5" id="KW-0472">Membrane</keyword>
<feature type="region of interest" description="Disordered" evidence="4">
    <location>
        <begin position="570"/>
        <end position="590"/>
    </location>
</feature>
<dbReference type="Pfam" id="PF08448">
    <property type="entry name" value="PAS_4"/>
    <property type="match status" value="1"/>
</dbReference>
<proteinExistence type="predicted"/>
<dbReference type="NCBIfam" id="TIGR00254">
    <property type="entry name" value="GGDEF"/>
    <property type="match status" value="1"/>
</dbReference>
<dbReference type="GO" id="GO:0005886">
    <property type="term" value="C:plasma membrane"/>
    <property type="evidence" value="ECO:0007669"/>
    <property type="project" value="TreeGrafter"/>
</dbReference>
<dbReference type="FunFam" id="3.30.70.270:FF:000001">
    <property type="entry name" value="Diguanylate cyclase domain protein"/>
    <property type="match status" value="1"/>
</dbReference>
<dbReference type="InterPro" id="IPR000014">
    <property type="entry name" value="PAS"/>
</dbReference>
<keyword evidence="5" id="KW-1133">Transmembrane helix</keyword>
<accession>A0A066UIG3</accession>
<evidence type="ECO:0000259" key="6">
    <source>
        <dbReference type="PROSITE" id="PS50113"/>
    </source>
</evidence>
<feature type="compositionally biased region" description="Polar residues" evidence="4">
    <location>
        <begin position="572"/>
        <end position="584"/>
    </location>
</feature>
<dbReference type="InterPro" id="IPR029787">
    <property type="entry name" value="Nucleotide_cyclase"/>
</dbReference>
<protein>
    <recommendedName>
        <fullName evidence="2">diguanylate cyclase</fullName>
        <ecNumber evidence="2">2.7.7.65</ecNumber>
    </recommendedName>
</protein>
<dbReference type="EC" id="2.7.7.65" evidence="2"/>
<dbReference type="PROSITE" id="PS50887">
    <property type="entry name" value="GGDEF"/>
    <property type="match status" value="1"/>
</dbReference>
<dbReference type="SMART" id="SM00091">
    <property type="entry name" value="PAS"/>
    <property type="match status" value="2"/>
</dbReference>
<evidence type="ECO:0000259" key="7">
    <source>
        <dbReference type="PROSITE" id="PS50887"/>
    </source>
</evidence>
<dbReference type="PANTHER" id="PTHR45138:SF9">
    <property type="entry name" value="DIGUANYLATE CYCLASE DGCM-RELATED"/>
    <property type="match status" value="1"/>
</dbReference>
<dbReference type="Proteomes" id="UP000027219">
    <property type="component" value="Unassembled WGS sequence"/>
</dbReference>
<dbReference type="STRING" id="212667.VFDL14_09365"/>
<evidence type="ECO:0000256" key="4">
    <source>
        <dbReference type="SAM" id="MobiDB-lite"/>
    </source>
</evidence>
<evidence type="ECO:0000256" key="1">
    <source>
        <dbReference type="ARBA" id="ARBA00001946"/>
    </source>
</evidence>
<keyword evidence="9" id="KW-1185">Reference proteome</keyword>
<keyword evidence="5" id="KW-0812">Transmembrane</keyword>
<dbReference type="PANTHER" id="PTHR45138">
    <property type="entry name" value="REGULATORY COMPONENTS OF SENSORY TRANSDUCTION SYSTEM"/>
    <property type="match status" value="1"/>
</dbReference>
<feature type="domain" description="PAC" evidence="6">
    <location>
        <begin position="348"/>
        <end position="404"/>
    </location>
</feature>
<dbReference type="GO" id="GO:0052621">
    <property type="term" value="F:diguanylate cyclase activity"/>
    <property type="evidence" value="ECO:0007669"/>
    <property type="project" value="UniProtKB-EC"/>
</dbReference>
<dbReference type="GO" id="GO:0043709">
    <property type="term" value="P:cell adhesion involved in single-species biofilm formation"/>
    <property type="evidence" value="ECO:0007669"/>
    <property type="project" value="TreeGrafter"/>
</dbReference>
<dbReference type="PROSITE" id="PS50113">
    <property type="entry name" value="PAC"/>
    <property type="match status" value="1"/>
</dbReference>
<dbReference type="RefSeq" id="WP_032553141.1">
    <property type="nucleotide sequence ID" value="NZ_JBEEAX010000002.1"/>
</dbReference>
<dbReference type="SMART" id="SM00267">
    <property type="entry name" value="GGDEF"/>
    <property type="match status" value="1"/>
</dbReference>
<comment type="caution">
    <text evidence="8">The sequence shown here is derived from an EMBL/GenBank/DDBJ whole genome shotgun (WGS) entry which is preliminary data.</text>
</comment>
<comment type="catalytic activity">
    <reaction evidence="3">
        <text>2 GTP = 3',3'-c-di-GMP + 2 diphosphate</text>
        <dbReference type="Rhea" id="RHEA:24898"/>
        <dbReference type="ChEBI" id="CHEBI:33019"/>
        <dbReference type="ChEBI" id="CHEBI:37565"/>
        <dbReference type="ChEBI" id="CHEBI:58805"/>
        <dbReference type="EC" id="2.7.7.65"/>
    </reaction>
</comment>
<dbReference type="InterPro" id="IPR035965">
    <property type="entry name" value="PAS-like_dom_sf"/>
</dbReference>
<dbReference type="InterPro" id="IPR000160">
    <property type="entry name" value="GGDEF_dom"/>
</dbReference>
<evidence type="ECO:0000313" key="8">
    <source>
        <dbReference type="EMBL" id="KDN26865.1"/>
    </source>
</evidence>